<dbReference type="SUPFAM" id="SSF52540">
    <property type="entry name" value="P-loop containing nucleoside triphosphate hydrolases"/>
    <property type="match status" value="1"/>
</dbReference>
<dbReference type="EMBL" id="NRJF01000004">
    <property type="protein sequence ID" value="RIY38857.1"/>
    <property type="molecule type" value="Genomic_DNA"/>
</dbReference>
<dbReference type="Gene3D" id="3.40.50.300">
    <property type="entry name" value="P-loop containing nucleotide triphosphate hydrolases"/>
    <property type="match status" value="1"/>
</dbReference>
<proteinExistence type="predicted"/>
<accession>A0A3A1YS61</accession>
<dbReference type="AlphaFoldDB" id="A0A3A1YS61"/>
<dbReference type="Pfam" id="PF13177">
    <property type="entry name" value="DNA_pol3_delta2"/>
    <property type="match status" value="1"/>
</dbReference>
<evidence type="ECO:0000313" key="4">
    <source>
        <dbReference type="EMBL" id="RIY38857.1"/>
    </source>
</evidence>
<sequence>MLSNFPWLQKTYDFLVDSYHAQRAHHAYILVYNGEIGQEALINLFSQFLLCRENSRPEQRLPCGQCRACQAYNLKSNGDLFDLQAGDPEKLISVDSIRTMIERIELEPVTSAQNVVTIYNASKFNSYSANAILKTLEEPPAHTHFLLGLPAGYSVLPTIRSRCMVLNLPEPSPEQIEEFLSYYEIAQPERSYLKYLAPKQPSLMLKMHQKDFMHNYLNLNQKLLTLMQNLEVADFVEAFNCNDLEVFSWQLESLSQLLTYIGKVFLLNETDEHDPLAQIFKFDENSATIKVINYLKESLQEAYDVEKLYDLVDRLLILHTQLTHFAPQLGSENSLKGIAYKIGSLIALFTYSLMNISNPEEFYIEQLKNKAQNQ</sequence>
<comment type="catalytic activity">
    <reaction evidence="3">
        <text>DNA(n) + a 2'-deoxyribonucleoside 5'-triphosphate = DNA(n+1) + diphosphate</text>
        <dbReference type="Rhea" id="RHEA:22508"/>
        <dbReference type="Rhea" id="RHEA-COMP:17339"/>
        <dbReference type="Rhea" id="RHEA-COMP:17340"/>
        <dbReference type="ChEBI" id="CHEBI:33019"/>
        <dbReference type="ChEBI" id="CHEBI:61560"/>
        <dbReference type="ChEBI" id="CHEBI:173112"/>
        <dbReference type="EC" id="2.7.7.7"/>
    </reaction>
</comment>
<dbReference type="InterPro" id="IPR050238">
    <property type="entry name" value="DNA_Rep/Repair_Clamp_Loader"/>
</dbReference>
<evidence type="ECO:0000256" key="1">
    <source>
        <dbReference type="ARBA" id="ARBA00012417"/>
    </source>
</evidence>
<dbReference type="PANTHER" id="PTHR11669">
    <property type="entry name" value="REPLICATION FACTOR C / DNA POLYMERASE III GAMMA-TAU SUBUNIT"/>
    <property type="match status" value="1"/>
</dbReference>
<keyword evidence="2" id="KW-0548">Nucleotidyltransferase</keyword>
<dbReference type="EC" id="2.7.7.7" evidence="1"/>
<evidence type="ECO:0000313" key="5">
    <source>
        <dbReference type="Proteomes" id="UP000265964"/>
    </source>
</evidence>
<dbReference type="RefSeq" id="WP_119533972.1">
    <property type="nucleotide sequence ID" value="NZ_NRJF01000004.1"/>
</dbReference>
<gene>
    <name evidence="4" type="ORF">CKF59_00205</name>
</gene>
<reference evidence="4 5" key="1">
    <citation type="submission" date="2017-08" db="EMBL/GenBank/DDBJ databases">
        <title>Reclassification of Bisgaard taxon 37 and 44.</title>
        <authorList>
            <person name="Christensen H."/>
        </authorList>
    </citation>
    <scope>NUCLEOTIDE SEQUENCE [LARGE SCALE GENOMIC DNA]</scope>
    <source>
        <strain evidence="4 5">EEAB3T1</strain>
    </source>
</reference>
<dbReference type="PANTHER" id="PTHR11669:SF8">
    <property type="entry name" value="DNA POLYMERASE III SUBUNIT DELTA"/>
    <property type="match status" value="1"/>
</dbReference>
<keyword evidence="2" id="KW-0808">Transferase</keyword>
<organism evidence="4 5">
    <name type="scientific">Psittacicella gerlachiana</name>
    <dbReference type="NCBI Taxonomy" id="2028574"/>
    <lineage>
        <taxon>Bacteria</taxon>
        <taxon>Pseudomonadati</taxon>
        <taxon>Pseudomonadota</taxon>
        <taxon>Gammaproteobacteria</taxon>
        <taxon>Pasteurellales</taxon>
        <taxon>Psittacicellaceae</taxon>
        <taxon>Psittacicella</taxon>
    </lineage>
</organism>
<evidence type="ECO:0000256" key="2">
    <source>
        <dbReference type="ARBA" id="ARBA00022932"/>
    </source>
</evidence>
<protein>
    <recommendedName>
        <fullName evidence="1">DNA-directed DNA polymerase</fullName>
        <ecNumber evidence="1">2.7.7.7</ecNumber>
    </recommendedName>
</protein>
<comment type="caution">
    <text evidence="4">The sequence shown here is derived from an EMBL/GenBank/DDBJ whole genome shotgun (WGS) entry which is preliminary data.</text>
</comment>
<dbReference type="GO" id="GO:0003887">
    <property type="term" value="F:DNA-directed DNA polymerase activity"/>
    <property type="evidence" value="ECO:0007669"/>
    <property type="project" value="UniProtKB-KW"/>
</dbReference>
<keyword evidence="5" id="KW-1185">Reference proteome</keyword>
<keyword evidence="2" id="KW-0239">DNA-directed DNA polymerase</keyword>
<dbReference type="InterPro" id="IPR027417">
    <property type="entry name" value="P-loop_NTPase"/>
</dbReference>
<name>A0A3A1YS61_9GAMM</name>
<evidence type="ECO:0000256" key="3">
    <source>
        <dbReference type="ARBA" id="ARBA00049244"/>
    </source>
</evidence>
<dbReference type="OrthoDB" id="9811073at2"/>
<dbReference type="Proteomes" id="UP000265964">
    <property type="component" value="Unassembled WGS sequence"/>
</dbReference>
<dbReference type="GO" id="GO:0006261">
    <property type="term" value="P:DNA-templated DNA replication"/>
    <property type="evidence" value="ECO:0007669"/>
    <property type="project" value="TreeGrafter"/>
</dbReference>